<reference evidence="3 4" key="1">
    <citation type="submission" date="2019-01" db="EMBL/GenBank/DDBJ databases">
        <title>Sequencing of cultivated peanut Arachis hypogaea provides insights into genome evolution and oil improvement.</title>
        <authorList>
            <person name="Chen X."/>
        </authorList>
    </citation>
    <scope>NUCLEOTIDE SEQUENCE [LARGE SCALE GENOMIC DNA]</scope>
    <source>
        <strain evidence="4">cv. Fuhuasheng</strain>
        <tissue evidence="3">Leaves</tissue>
    </source>
</reference>
<evidence type="ECO:0000313" key="3">
    <source>
        <dbReference type="EMBL" id="RYR42936.1"/>
    </source>
</evidence>
<keyword evidence="4" id="KW-1185">Reference proteome</keyword>
<protein>
    <submittedName>
        <fullName evidence="3">Uncharacterized protein</fullName>
    </submittedName>
</protein>
<keyword evidence="2" id="KW-1133">Transmembrane helix</keyword>
<comment type="caution">
    <text evidence="3">The sequence shown here is derived from an EMBL/GenBank/DDBJ whole genome shotgun (WGS) entry which is preliminary data.</text>
</comment>
<evidence type="ECO:0000256" key="1">
    <source>
        <dbReference type="SAM" id="MobiDB-lite"/>
    </source>
</evidence>
<evidence type="ECO:0000256" key="2">
    <source>
        <dbReference type="SAM" id="Phobius"/>
    </source>
</evidence>
<accession>A0A445BWL1</accession>
<keyword evidence="2" id="KW-0472">Membrane</keyword>
<name>A0A445BWL1_ARAHY</name>
<feature type="transmembrane region" description="Helical" evidence="2">
    <location>
        <begin position="181"/>
        <end position="203"/>
    </location>
</feature>
<feature type="compositionally biased region" description="Basic residues" evidence="1">
    <location>
        <begin position="148"/>
        <end position="163"/>
    </location>
</feature>
<dbReference type="AlphaFoldDB" id="A0A445BWL1"/>
<keyword evidence="2" id="KW-0812">Transmembrane</keyword>
<organism evidence="3 4">
    <name type="scientific">Arachis hypogaea</name>
    <name type="common">Peanut</name>
    <dbReference type="NCBI Taxonomy" id="3818"/>
    <lineage>
        <taxon>Eukaryota</taxon>
        <taxon>Viridiplantae</taxon>
        <taxon>Streptophyta</taxon>
        <taxon>Embryophyta</taxon>
        <taxon>Tracheophyta</taxon>
        <taxon>Spermatophyta</taxon>
        <taxon>Magnoliopsida</taxon>
        <taxon>eudicotyledons</taxon>
        <taxon>Gunneridae</taxon>
        <taxon>Pentapetalae</taxon>
        <taxon>rosids</taxon>
        <taxon>fabids</taxon>
        <taxon>Fabales</taxon>
        <taxon>Fabaceae</taxon>
        <taxon>Papilionoideae</taxon>
        <taxon>50 kb inversion clade</taxon>
        <taxon>dalbergioids sensu lato</taxon>
        <taxon>Dalbergieae</taxon>
        <taxon>Pterocarpus clade</taxon>
        <taxon>Arachis</taxon>
    </lineage>
</organism>
<gene>
    <name evidence="3" type="ORF">Ahy_A08g039369</name>
</gene>
<dbReference type="EMBL" id="SDMP01000008">
    <property type="protein sequence ID" value="RYR42936.1"/>
    <property type="molecule type" value="Genomic_DNA"/>
</dbReference>
<feature type="region of interest" description="Disordered" evidence="1">
    <location>
        <begin position="141"/>
        <end position="166"/>
    </location>
</feature>
<evidence type="ECO:0000313" key="4">
    <source>
        <dbReference type="Proteomes" id="UP000289738"/>
    </source>
</evidence>
<dbReference type="Proteomes" id="UP000289738">
    <property type="component" value="Chromosome A08"/>
</dbReference>
<proteinExistence type="predicted"/>
<sequence>MLVQHDAMILKLKGTADASLRCLALPLRGLVRVIVNISPSRISFTVTPADTNQKITTKRVELCKVKEVICRTTEQNPGNSIEAYDTEDLCFCRNRHLQNKAPPQQNSILFGSQKKQNFEEGKKKKILGFGRVFWRQRRQKQGAGGRICRGKKLGHQNHHRRERKGSFHKERRLCKRDRCGLSLKPCLLASVFCFLSLLALLLLPSSITMNISINPFKVPI</sequence>